<dbReference type="Pfam" id="PF13286">
    <property type="entry name" value="HD_assoc"/>
    <property type="match status" value="1"/>
</dbReference>
<reference evidence="4 5" key="1">
    <citation type="submission" date="2017-06" db="EMBL/GenBank/DDBJ databases">
        <title>Sequencing and comparative analysis of myxobacterial genomes.</title>
        <authorList>
            <person name="Rupp O."/>
            <person name="Goesmann A."/>
            <person name="Sogaard-Andersen L."/>
        </authorList>
    </citation>
    <scope>NUCLEOTIDE SEQUENCE [LARGE SCALE GENOMIC DNA]</scope>
    <source>
        <strain evidence="4 5">DSM 52655</strain>
    </source>
</reference>
<evidence type="ECO:0000256" key="1">
    <source>
        <dbReference type="ARBA" id="ARBA00022801"/>
    </source>
</evidence>
<dbReference type="InterPro" id="IPR026875">
    <property type="entry name" value="PHydrolase_assoc_dom"/>
</dbReference>
<evidence type="ECO:0000259" key="2">
    <source>
        <dbReference type="Pfam" id="PF01966"/>
    </source>
</evidence>
<keyword evidence="1 4" id="KW-0378">Hydrolase</keyword>
<organism evidence="4 5">
    <name type="scientific">Cystobacter fuscus</name>
    <dbReference type="NCBI Taxonomy" id="43"/>
    <lineage>
        <taxon>Bacteria</taxon>
        <taxon>Pseudomonadati</taxon>
        <taxon>Myxococcota</taxon>
        <taxon>Myxococcia</taxon>
        <taxon>Myxococcales</taxon>
        <taxon>Cystobacterineae</taxon>
        <taxon>Archangiaceae</taxon>
        <taxon>Cystobacter</taxon>
    </lineage>
</organism>
<dbReference type="NCBIfam" id="TIGR01353">
    <property type="entry name" value="dGTP_triPase"/>
    <property type="match status" value="1"/>
</dbReference>
<dbReference type="GO" id="GO:0016793">
    <property type="term" value="F:triphosphoric monoester hydrolase activity"/>
    <property type="evidence" value="ECO:0007669"/>
    <property type="project" value="InterPro"/>
</dbReference>
<evidence type="ECO:0000259" key="3">
    <source>
        <dbReference type="Pfam" id="PF13286"/>
    </source>
</evidence>
<evidence type="ECO:0000313" key="5">
    <source>
        <dbReference type="Proteomes" id="UP000217257"/>
    </source>
</evidence>
<feature type="domain" description="Phosphohydrolase-associated" evidence="3">
    <location>
        <begin position="393"/>
        <end position="420"/>
    </location>
</feature>
<proteinExistence type="predicted"/>
<dbReference type="InterPro" id="IPR027432">
    <property type="entry name" value="dGTP_triphosphohydrolase_C"/>
</dbReference>
<evidence type="ECO:0000313" key="4">
    <source>
        <dbReference type="EMBL" id="ATB37051.1"/>
    </source>
</evidence>
<dbReference type="Gene3D" id="1.10.3210.10">
    <property type="entry name" value="Hypothetical protein af1432"/>
    <property type="match status" value="1"/>
</dbReference>
<dbReference type="InterPro" id="IPR023293">
    <property type="entry name" value="dGTP_triP_hydro_central_sf"/>
</dbReference>
<dbReference type="SUPFAM" id="SSF109604">
    <property type="entry name" value="HD-domain/PDEase-like"/>
    <property type="match status" value="1"/>
</dbReference>
<dbReference type="InterPro" id="IPR006674">
    <property type="entry name" value="HD_domain"/>
</dbReference>
<name>A0A250J0W6_9BACT</name>
<dbReference type="InterPro" id="IPR006261">
    <property type="entry name" value="dGTPase"/>
</dbReference>
<sequence>MEVSYIGRLIALEVIETAQQKKLSSSWGLKDREIPFRNIVETACLTHDIGNPPFGHFGEHAIREWFEKHAINALRESIKGLKAAQLAIFRDKLLPDFTTFDGNAQGLRILTKLQWNTDEFGLNLTLSQIAAFLKYVRPPYMKAKPNRPFEKKPGFFFSEEPIVREAWRVLGLKQGQRHPLAYIMEASDDIAYCLSDIEDALEKGITDEERFRNALEKIWQDEASKAGVLATNFLPEILRKAWESGAKSRAKGASFFTFKTNFTRELTSKAAELYVENHDQILNGTAQSLLELSKPHKAALDSLKAYARRNIFTTTDAEHLELAGFQVVKGLLEHLRPLLVLPADKFATMVDGKKLSGFDLERRLFNLLPKKHLLAYEEAVHGKHRPAKVPSELVEWFARAHLMVDFISGMTDRYALETYQLLAGIKV</sequence>
<dbReference type="AlphaFoldDB" id="A0A250J0W6"/>
<dbReference type="KEGG" id="cfus:CYFUS_002472"/>
<dbReference type="NCBIfam" id="NF003429">
    <property type="entry name" value="PRK04926.1"/>
    <property type="match status" value="1"/>
</dbReference>
<gene>
    <name evidence="4" type="ORF">CYFUS_002472</name>
</gene>
<dbReference type="Proteomes" id="UP000217257">
    <property type="component" value="Chromosome"/>
</dbReference>
<dbReference type="Gene3D" id="1.10.3410.10">
    <property type="entry name" value="putative deoxyguanosinetriphosphate triphosphohydrolase like domain"/>
    <property type="match status" value="1"/>
</dbReference>
<protein>
    <submittedName>
        <fullName evidence="4">Deoxyguanosinetriphosphate triphosphohydrolase</fullName>
    </submittedName>
</protein>
<dbReference type="EMBL" id="CP022098">
    <property type="protein sequence ID" value="ATB37051.1"/>
    <property type="molecule type" value="Genomic_DNA"/>
</dbReference>
<accession>A0A250J0W6</accession>
<feature type="domain" description="HD" evidence="2">
    <location>
        <begin position="34"/>
        <end position="73"/>
    </location>
</feature>
<dbReference type="Pfam" id="PF01966">
    <property type="entry name" value="HD"/>
    <property type="match status" value="1"/>
</dbReference>
<dbReference type="Gene3D" id="1.10.3550.10">
    <property type="entry name" value="eoxyguanosinetriphosphate triphosphohydrolase domain-like"/>
    <property type="match status" value="1"/>
</dbReference>